<reference evidence="2 3" key="1">
    <citation type="journal article" date="2009" name="Stand. Genomic Sci.">
        <title>Complete genome sequence of Desulfomicrobium baculatum type strain (X).</title>
        <authorList>
            <person name="Copeland A."/>
            <person name="Spring S."/>
            <person name="Goker M."/>
            <person name="Schneider S."/>
            <person name="Lapidus A."/>
            <person name="Del Rio T.G."/>
            <person name="Tice H."/>
            <person name="Cheng J.F."/>
            <person name="Chen F."/>
            <person name="Nolan M."/>
            <person name="Bruce D."/>
            <person name="Goodwin L."/>
            <person name="Pitluck S."/>
            <person name="Ivanova N."/>
            <person name="Mavrommatis K."/>
            <person name="Ovchinnikova G."/>
            <person name="Pati A."/>
            <person name="Chen A."/>
            <person name="Palaniappan K."/>
            <person name="Land M."/>
            <person name="Hauser L."/>
            <person name="Chang Y.J."/>
            <person name="Jeffries C.C."/>
            <person name="Meincke L."/>
            <person name="Sims D."/>
            <person name="Brettin T."/>
            <person name="Detter J.C."/>
            <person name="Han C."/>
            <person name="Chain P."/>
            <person name="Bristow J."/>
            <person name="Eisen J.A."/>
            <person name="Markowitz V."/>
            <person name="Hugenholtz P."/>
            <person name="Kyrpides N.C."/>
            <person name="Klenk H.P."/>
            <person name="Lucas S."/>
        </authorList>
    </citation>
    <scope>NUCLEOTIDE SEQUENCE [LARGE SCALE GENOMIC DNA]</scope>
    <source>
        <strain evidence="3">DSM 4028 / VKM B-1378 / X</strain>
    </source>
</reference>
<dbReference type="AlphaFoldDB" id="C7LT23"/>
<sequence>MQKDYLKNINLTIVSNYLPRFDVGSSNTRIYHIVKLLSNMGIYITYIYFYTSLDDTRYIKSIPEVNTIRLNGSPHEHVQNILASKPDILWLTNLWTPIFFESMSQLMNNVRNRRPEVKIILDTMDLHAKKYHRRYAITRSPDDLFTAKKFLDLEKTNYPNADAVVVVTEDEKNDILGLKLDSPSIYVIPNIHQISTVNTSYDQRGDLVYLGNFNINHNIDAVLHFVKVIFPYVSKKYPKLRLHILGREADTKLSQLAGPTICVHGFVHDLEKALAQFRVFICPMTYGAGMKGKLGEAMANGLPIVATTIGAEGFDLIDGENCFIADFPEEFAQKTIQLYENEILWNNFSTNCRNLIQQNFSYEPVAKLLRELIFSFKPASILLTHEQAGKDFENKPPNKNILTSNSFTTVHKIESYLSSINWLHKLFDYSSHFDYAEIINDNKIPAVSVIIISWRLHPDTTNCLQILKKQRTQPFEIIFVDNGSDLGIFDALKPNIDTYVRLNSNSGAYLARNIGSIFAKSPILFFLDDDAIPADNIIDSHLSCYTKFDVIAVRGVCKPKTNNPLNQQAKHYYLGPKPFPIYADIEGNTSYLASAFFKADGWDDAIRFGGGGVDLSRRLLEIEPDMRKQIYSPDPIIFHDFASDQSHLEMKREKQRQSRARLKKKHPDYNEFIESWKHFRNNEEVLLLKSGASFVRTPNANYRKIKSSKVIENPLISICIPTYNRENFISSAIKSAANQSYKNCEIIVVDDGSTDNTRDIVLSYGIKNLKYIQKEHTSAPDTRNRCIFESSGDFILWLDSDDFISSKIIEEYVNLMDSFSDVDIFYSNHFCIDEKGYVLKQYSHIDWHNKNDEMLRRFMTKNPLPNLGTLVRKSIYSEIGEYDINFLRAHDMEFWSRVALAGKFTCKHVDKYLNYIRFHNNNITGIKNPIKTDFSYEAKITNNILEKTKIENLFNNLNWKNEKLIAFQTAYLKIIDRFIEIYALNDALLTCEKYLINDHSNSSLLKKKKYILELMNDFQSHHAIFSQIMKKTQTRYIDEYFNFVKSMNIQGTEKNHNFELNDSDIITLLTKHAKKYFALKNYNISLYLYLALSHFDPVNSNLLKIISMHYLMLGDPINAMHYISQASTLSPSDKEIADLLFQTKKCITLRSKVAIP</sequence>
<dbReference type="eggNOG" id="COG0438">
    <property type="taxonomic scope" value="Bacteria"/>
</dbReference>
<dbReference type="CAZy" id="GT4">
    <property type="family name" value="Glycosyltransferase Family 4"/>
</dbReference>
<organism evidence="2 3">
    <name type="scientific">Desulfomicrobium baculatum (strain DSM 4028 / VKM B-1378 / X)</name>
    <name type="common">Desulfovibrio baculatus</name>
    <dbReference type="NCBI Taxonomy" id="525897"/>
    <lineage>
        <taxon>Bacteria</taxon>
        <taxon>Pseudomonadati</taxon>
        <taxon>Thermodesulfobacteriota</taxon>
        <taxon>Desulfovibrionia</taxon>
        <taxon>Desulfovibrionales</taxon>
        <taxon>Desulfomicrobiaceae</taxon>
        <taxon>Desulfomicrobium</taxon>
    </lineage>
</organism>
<dbReference type="InterPro" id="IPR050834">
    <property type="entry name" value="Glycosyltransf_2"/>
</dbReference>
<protein>
    <submittedName>
        <fullName evidence="2">Glycosyl transferase family 2</fullName>
    </submittedName>
</protein>
<dbReference type="Gene3D" id="3.90.550.10">
    <property type="entry name" value="Spore Coat Polysaccharide Biosynthesis Protein SpsA, Chain A"/>
    <property type="match status" value="2"/>
</dbReference>
<keyword evidence="3" id="KW-1185">Reference proteome</keyword>
<dbReference type="Pfam" id="PF00535">
    <property type="entry name" value="Glycos_transf_2"/>
    <property type="match status" value="2"/>
</dbReference>
<evidence type="ECO:0000313" key="3">
    <source>
        <dbReference type="Proteomes" id="UP000002216"/>
    </source>
</evidence>
<dbReference type="PANTHER" id="PTHR43685:SF2">
    <property type="entry name" value="GLYCOSYLTRANSFERASE 2-LIKE DOMAIN-CONTAINING PROTEIN"/>
    <property type="match status" value="1"/>
</dbReference>
<dbReference type="eggNOG" id="COG1216">
    <property type="taxonomic scope" value="Bacteria"/>
</dbReference>
<keyword evidence="2" id="KW-0808">Transferase</keyword>
<dbReference type="InterPro" id="IPR001173">
    <property type="entry name" value="Glyco_trans_2-like"/>
</dbReference>
<dbReference type="SUPFAM" id="SSF53756">
    <property type="entry name" value="UDP-Glycosyltransferase/glycogen phosphorylase"/>
    <property type="match status" value="1"/>
</dbReference>
<evidence type="ECO:0000313" key="2">
    <source>
        <dbReference type="EMBL" id="ACU88247.1"/>
    </source>
</evidence>
<dbReference type="HOGENOM" id="CLU_275813_0_0_7"/>
<feature type="domain" description="Glycosyltransferase 2-like" evidence="1">
    <location>
        <begin position="448"/>
        <end position="549"/>
    </location>
</feature>
<dbReference type="eggNOG" id="COG1215">
    <property type="taxonomic scope" value="Bacteria"/>
</dbReference>
<dbReference type="InterPro" id="IPR029044">
    <property type="entry name" value="Nucleotide-diphossugar_trans"/>
</dbReference>
<dbReference type="STRING" id="525897.Dbac_0118"/>
<proteinExistence type="predicted"/>
<dbReference type="EMBL" id="CP001629">
    <property type="protein sequence ID" value="ACU88247.1"/>
    <property type="molecule type" value="Genomic_DNA"/>
</dbReference>
<dbReference type="SUPFAM" id="SSF53448">
    <property type="entry name" value="Nucleotide-diphospho-sugar transferases"/>
    <property type="match status" value="2"/>
</dbReference>
<dbReference type="CDD" id="cd03801">
    <property type="entry name" value="GT4_PimA-like"/>
    <property type="match status" value="1"/>
</dbReference>
<dbReference type="CAZy" id="GT2">
    <property type="family name" value="Glycosyltransferase Family 2"/>
</dbReference>
<dbReference type="KEGG" id="dba:Dbac_0118"/>
<feature type="domain" description="Glycosyltransferase 2-like" evidence="1">
    <location>
        <begin position="717"/>
        <end position="860"/>
    </location>
</feature>
<dbReference type="GO" id="GO:0016740">
    <property type="term" value="F:transferase activity"/>
    <property type="evidence" value="ECO:0007669"/>
    <property type="project" value="UniProtKB-KW"/>
</dbReference>
<dbReference type="eggNOG" id="COG0457">
    <property type="taxonomic scope" value="Bacteria"/>
</dbReference>
<dbReference type="SUPFAM" id="SSF48452">
    <property type="entry name" value="TPR-like"/>
    <property type="match status" value="1"/>
</dbReference>
<dbReference type="Gene3D" id="3.40.50.2000">
    <property type="entry name" value="Glycogen Phosphorylase B"/>
    <property type="match status" value="2"/>
</dbReference>
<gene>
    <name evidence="2" type="ordered locus">Dbac_0118</name>
</gene>
<accession>C7LT23</accession>
<dbReference type="PANTHER" id="PTHR43685">
    <property type="entry name" value="GLYCOSYLTRANSFERASE"/>
    <property type="match status" value="1"/>
</dbReference>
<dbReference type="InterPro" id="IPR011990">
    <property type="entry name" value="TPR-like_helical_dom_sf"/>
</dbReference>
<evidence type="ECO:0000259" key="1">
    <source>
        <dbReference type="Pfam" id="PF00535"/>
    </source>
</evidence>
<name>C7LT23_DESBD</name>
<dbReference type="RefSeq" id="WP_012805332.1">
    <property type="nucleotide sequence ID" value="NC_013173.1"/>
</dbReference>
<dbReference type="Pfam" id="PF13692">
    <property type="entry name" value="Glyco_trans_1_4"/>
    <property type="match status" value="1"/>
</dbReference>
<dbReference type="Proteomes" id="UP000002216">
    <property type="component" value="Chromosome"/>
</dbReference>